<dbReference type="GO" id="GO:0000294">
    <property type="term" value="P:nuclear-transcribed mRNA catabolic process, RNase MRP-dependent"/>
    <property type="evidence" value="ECO:0007669"/>
    <property type="project" value="EnsemblFungi"/>
</dbReference>
<evidence type="ECO:0000313" key="9">
    <source>
        <dbReference type="Proteomes" id="UP000005666"/>
    </source>
</evidence>
<dbReference type="InterPro" id="IPR009723">
    <property type="entry name" value="Pop1_N"/>
</dbReference>
<evidence type="ECO:0000256" key="1">
    <source>
        <dbReference type="ARBA" id="ARBA00004123"/>
    </source>
</evidence>
<evidence type="ECO:0000259" key="5">
    <source>
        <dbReference type="Pfam" id="PF06978"/>
    </source>
</evidence>
<dbReference type="Proteomes" id="UP000005666">
    <property type="component" value="Chromosome 15"/>
</dbReference>
<proteinExistence type="predicted"/>
<dbReference type="STRING" id="1071381.G8C1X7"/>
<sequence length="876" mass="100826">MSSASGSGGRKVLNKNQKFKRDKLRNARNIRTQAVSYDKNNHDLSKEGGSLLNVNNFVNTRAFEIKQLYSSMHQSRRSNATRVFQSLPRKLRRRTASHNIARIPKRMRNRAKREMNKNNNNNEKVNNISGGLTIAAKKRSKKSLNAKQFYRAKMSIKLLRLFTKTKNLKMLSGPKELTLRNITTRQKIKHFKDILKNKLPSSSTAIACNNQMGSYDNTAVDSLATKTYSRIKYLKRQKHFKWLSTHIWHAKRSHLIKRWGYQIPYSPTQKCYKLTHRIGSSVASSDGNLLQDTSFIGNMIIQNESSTDELSDLIASLTNKKGNKKVYRVHQCYFEGLLYNIDNENSISNAILGPADLLWINENKVLLRLHPSFYEVVFKAILKKVKLNKNFKVYDCRYSIGSINLCGAKTLSSLSSILRTVKNEGKESSSYQTFTKLSKLTDYSILPKQTLFAFRALDPRFVITPKAVTPNNGEINIADICKLNEINKDEVKAILEMLSDPETRKESYKNQATLKQLHKRKEAQSSGEASTNQNIIMFKRDYDPLIPVVIAKRPKTGDWVLLLPWNWVLPFWYQLHKVSKSYHIGLRQNQLLHFESQSLYFPDDYPFTKIGFKENYFYKRDAAMKKWESKPSSHRLNYDKIKEIHDLDLPAIQGEVGDYFSCDWLFLQILINSITYLSKDGNDLISINSSKTMSMNEHCGLRELRSVNDIMEFYNDIKVKPIEEDTPILSLHNIKNKSKNKLNPILFDKLSPQLSIIKTPLPVTPISCILNEKGHPTDNARIYQIPSEHLEHWKSVAKGVYRSNGRRNHELNHPKPNVKDLIGFVTSGTFSLSQGKGVGNGFVHSNYIYNSTHDYVLIRNVGTNVYRVSQWKLINI</sequence>
<dbReference type="GO" id="GO:0001682">
    <property type="term" value="P:tRNA 5'-leader removal"/>
    <property type="evidence" value="ECO:0007669"/>
    <property type="project" value="EnsemblFungi"/>
</dbReference>
<organism evidence="8 9">
    <name type="scientific">Tetrapisispora phaffii (strain ATCC 24235 / CBS 4417 / NBRC 1672 / NRRL Y-8282 / UCD 70-5)</name>
    <name type="common">Yeast</name>
    <name type="synonym">Fabospora phaffii</name>
    <dbReference type="NCBI Taxonomy" id="1071381"/>
    <lineage>
        <taxon>Eukaryota</taxon>
        <taxon>Fungi</taxon>
        <taxon>Dikarya</taxon>
        <taxon>Ascomycota</taxon>
        <taxon>Saccharomycotina</taxon>
        <taxon>Saccharomycetes</taxon>
        <taxon>Saccharomycetales</taxon>
        <taxon>Saccharomycetaceae</taxon>
        <taxon>Tetrapisispora</taxon>
    </lineage>
</organism>
<dbReference type="AlphaFoldDB" id="G8C1X7"/>
<dbReference type="GO" id="GO:0000171">
    <property type="term" value="F:ribonuclease MRP activity"/>
    <property type="evidence" value="ECO:0007669"/>
    <property type="project" value="EnsemblFungi"/>
</dbReference>
<feature type="domain" description="Pop1 N-terminal" evidence="5">
    <location>
        <begin position="57"/>
        <end position="303"/>
    </location>
</feature>
<reference evidence="8 9" key="1">
    <citation type="journal article" date="2011" name="Proc. Natl. Acad. Sci. U.S.A.">
        <title>Evolutionary erosion of yeast sex chromosomes by mating-type switching accidents.</title>
        <authorList>
            <person name="Gordon J.L."/>
            <person name="Armisen D."/>
            <person name="Proux-Wera E."/>
            <person name="Oheigeartaigh S.S."/>
            <person name="Byrne K.P."/>
            <person name="Wolfe K.H."/>
        </authorList>
    </citation>
    <scope>NUCLEOTIDE SEQUENCE [LARGE SCALE GENOMIC DNA]</scope>
    <source>
        <strain evidence="9">ATCC 24235 / CBS 4417 / NBRC 1672 / NRRL Y-8282 / UCD 70-5</strain>
    </source>
</reference>
<keyword evidence="3" id="KW-0539">Nucleus</keyword>
<dbReference type="OrthoDB" id="442863at2759"/>
<dbReference type="PANTHER" id="PTHR22731">
    <property type="entry name" value="RIBONUCLEASES P/MRP PROTEIN SUBUNIT POP1"/>
    <property type="match status" value="1"/>
</dbReference>
<dbReference type="InterPro" id="IPR055079">
    <property type="entry name" value="POP1_C"/>
</dbReference>
<keyword evidence="9" id="KW-1185">Reference proteome</keyword>
<dbReference type="InterPro" id="IPR012590">
    <property type="entry name" value="POPLD_dom"/>
</dbReference>
<dbReference type="GO" id="GO:0003723">
    <property type="term" value="F:RNA binding"/>
    <property type="evidence" value="ECO:0007669"/>
    <property type="project" value="EnsemblFungi"/>
</dbReference>
<dbReference type="GO" id="GO:0004526">
    <property type="term" value="F:ribonuclease P activity"/>
    <property type="evidence" value="ECO:0007669"/>
    <property type="project" value="EnsemblFungi"/>
</dbReference>
<dbReference type="GO" id="GO:0034965">
    <property type="term" value="P:intronic box C/D snoRNA processing"/>
    <property type="evidence" value="ECO:0007669"/>
    <property type="project" value="EnsemblFungi"/>
</dbReference>
<keyword evidence="2" id="KW-0819">tRNA processing</keyword>
<gene>
    <name evidence="8" type="primary">TPHA0O01880</name>
    <name evidence="8" type="ordered locus">TPHA_0O01880</name>
</gene>
<feature type="domain" description="POPLD" evidence="6">
    <location>
        <begin position="558"/>
        <end position="664"/>
    </location>
</feature>
<evidence type="ECO:0000313" key="8">
    <source>
        <dbReference type="EMBL" id="CCE66155.1"/>
    </source>
</evidence>
<evidence type="ECO:0008006" key="10">
    <source>
        <dbReference type="Google" id="ProtNLM"/>
    </source>
</evidence>
<dbReference type="GO" id="GO:0005655">
    <property type="term" value="C:nucleolar ribonuclease P complex"/>
    <property type="evidence" value="ECO:0007669"/>
    <property type="project" value="EnsemblFungi"/>
</dbReference>
<dbReference type="SUPFAM" id="SSF101790">
    <property type="entry name" value="Aminomethyltransferase beta-barrel domain"/>
    <property type="match status" value="1"/>
</dbReference>
<evidence type="ECO:0000256" key="2">
    <source>
        <dbReference type="ARBA" id="ARBA00022694"/>
    </source>
</evidence>
<dbReference type="RefSeq" id="XP_003688589.1">
    <property type="nucleotide sequence ID" value="XM_003688541.1"/>
</dbReference>
<dbReference type="Pfam" id="PF22770">
    <property type="entry name" value="POP1_C"/>
    <property type="match status" value="1"/>
</dbReference>
<dbReference type="InterPro" id="IPR029043">
    <property type="entry name" value="GcvT/YgfZ_C"/>
</dbReference>
<name>G8C1X7_TETPH</name>
<dbReference type="OMA" id="WNAKRSH"/>
<accession>G8C1X7</accession>
<dbReference type="Pfam" id="PF08170">
    <property type="entry name" value="POPLD"/>
    <property type="match status" value="1"/>
</dbReference>
<dbReference type="HOGENOM" id="CLU_007205_0_1_1"/>
<dbReference type="GO" id="GO:0000460">
    <property type="term" value="P:maturation of 5.8S rRNA"/>
    <property type="evidence" value="ECO:0007669"/>
    <property type="project" value="EnsemblFungi"/>
</dbReference>
<dbReference type="GeneID" id="11530619"/>
<dbReference type="eggNOG" id="KOG3322">
    <property type="taxonomic scope" value="Eukaryota"/>
</dbReference>
<feature type="domain" description="POP1 C-terminal" evidence="7">
    <location>
        <begin position="818"/>
        <end position="873"/>
    </location>
</feature>
<protein>
    <recommendedName>
        <fullName evidence="10">Pop1 N-terminal domain-containing protein</fullName>
    </recommendedName>
</protein>
<evidence type="ECO:0000256" key="4">
    <source>
        <dbReference type="SAM" id="MobiDB-lite"/>
    </source>
</evidence>
<evidence type="ECO:0000259" key="6">
    <source>
        <dbReference type="Pfam" id="PF08170"/>
    </source>
</evidence>
<dbReference type="KEGG" id="tpf:TPHA_0O01880"/>
<dbReference type="Pfam" id="PF06978">
    <property type="entry name" value="POP1_N"/>
    <property type="match status" value="1"/>
</dbReference>
<dbReference type="GO" id="GO:0000172">
    <property type="term" value="C:ribonuclease MRP complex"/>
    <property type="evidence" value="ECO:0007669"/>
    <property type="project" value="EnsemblFungi"/>
</dbReference>
<feature type="region of interest" description="Disordered" evidence="4">
    <location>
        <begin position="1"/>
        <end position="20"/>
    </location>
</feature>
<dbReference type="InterPro" id="IPR039182">
    <property type="entry name" value="Pop1"/>
</dbReference>
<dbReference type="PANTHER" id="PTHR22731:SF3">
    <property type="entry name" value="RIBONUCLEASES P_MRP PROTEIN SUBUNIT POP1"/>
    <property type="match status" value="1"/>
</dbReference>
<evidence type="ECO:0000256" key="3">
    <source>
        <dbReference type="ARBA" id="ARBA00023242"/>
    </source>
</evidence>
<evidence type="ECO:0000259" key="7">
    <source>
        <dbReference type="Pfam" id="PF22770"/>
    </source>
</evidence>
<dbReference type="EMBL" id="HE612870">
    <property type="protein sequence ID" value="CCE66155.1"/>
    <property type="molecule type" value="Genomic_DNA"/>
</dbReference>
<comment type="subcellular location">
    <subcellularLocation>
        <location evidence="1">Nucleus</location>
    </subcellularLocation>
</comment>
<dbReference type="GO" id="GO:0005697">
    <property type="term" value="C:telomerase holoenzyme complex"/>
    <property type="evidence" value="ECO:0007669"/>
    <property type="project" value="EnsemblFungi"/>
</dbReference>